<protein>
    <recommendedName>
        <fullName evidence="3">PpiC domain-containing protein</fullName>
    </recommendedName>
</protein>
<dbReference type="Proteomes" id="UP000683139">
    <property type="component" value="Unassembled WGS sequence"/>
</dbReference>
<comment type="caution">
    <text evidence="1">The sequence shown here is derived from an EMBL/GenBank/DDBJ whole genome shotgun (WGS) entry which is preliminary data.</text>
</comment>
<dbReference type="AlphaFoldDB" id="A0A919YMM5"/>
<accession>A0A919YMM5</accession>
<evidence type="ECO:0008006" key="3">
    <source>
        <dbReference type="Google" id="ProtNLM"/>
    </source>
</evidence>
<proteinExistence type="predicted"/>
<dbReference type="EMBL" id="BOSE01000002">
    <property type="protein sequence ID" value="GIP16030.1"/>
    <property type="molecule type" value="Genomic_DNA"/>
</dbReference>
<organism evidence="1 2">
    <name type="scientific">Paenibacillus montaniterrae</name>
    <dbReference type="NCBI Taxonomy" id="429341"/>
    <lineage>
        <taxon>Bacteria</taxon>
        <taxon>Bacillati</taxon>
        <taxon>Bacillota</taxon>
        <taxon>Bacilli</taxon>
        <taxon>Bacillales</taxon>
        <taxon>Paenibacillaceae</taxon>
        <taxon>Paenibacillus</taxon>
    </lineage>
</organism>
<sequence>MLRYQASKIIVAAIGLATAAVLLFFQLQAQDSIRLQTDTPLAKINEDELTLAELKHFIHVHRASVIDYFIREHGADVHTGFWHEQFQGEVPGERLLAAAIEEAVRMKVELQLARQHGVVSEISYRALLQEMEKENERREAAIARGEAVYGPSRFDESSFIDFYKSKTAALLKKKIADSQLLPSEQQLKDYYESVKTELYPVEDHILFEKFAISYKQNGEHSEPLKEQTLRAAEALTQRLVAGDSAEASIKALEADIASTAAVFEGTLVLDESNASQMYKSQQQLYAALRNSDVLNPVPLIIDNTAEGRYEVVRIVERETAEAPSFAEVKDIVAMKYIEMAYERYVDSHVQAANIHWLIDLDYEQLVEA</sequence>
<evidence type="ECO:0000313" key="2">
    <source>
        <dbReference type="Proteomes" id="UP000683139"/>
    </source>
</evidence>
<gene>
    <name evidence="1" type="ORF">J40TS1_16720</name>
</gene>
<evidence type="ECO:0000313" key="1">
    <source>
        <dbReference type="EMBL" id="GIP16030.1"/>
    </source>
</evidence>
<dbReference type="InterPro" id="IPR027304">
    <property type="entry name" value="Trigger_fact/SurA_dom_sf"/>
</dbReference>
<reference evidence="1" key="1">
    <citation type="submission" date="2021-03" db="EMBL/GenBank/DDBJ databases">
        <title>Antimicrobial resistance genes in bacteria isolated from Japanese honey, and their potential for conferring macrolide and lincosamide resistance in the American foulbrood pathogen Paenibacillus larvae.</title>
        <authorList>
            <person name="Okamoto M."/>
            <person name="Kumagai M."/>
            <person name="Kanamori H."/>
            <person name="Takamatsu D."/>
        </authorList>
    </citation>
    <scope>NUCLEOTIDE SEQUENCE</scope>
    <source>
        <strain evidence="1">J40TS1</strain>
    </source>
</reference>
<dbReference type="SUPFAM" id="SSF109998">
    <property type="entry name" value="Triger factor/SurA peptide-binding domain-like"/>
    <property type="match status" value="1"/>
</dbReference>
<dbReference type="RefSeq" id="WP_213514275.1">
    <property type="nucleotide sequence ID" value="NZ_BOSE01000002.1"/>
</dbReference>
<keyword evidence="2" id="KW-1185">Reference proteome</keyword>
<name>A0A919YMM5_9BACL</name>